<reference evidence="1" key="1">
    <citation type="journal article" date="2020" name="Stud. Mycol.">
        <title>101 Dothideomycetes genomes: a test case for predicting lifestyles and emergence of pathogens.</title>
        <authorList>
            <person name="Haridas S."/>
            <person name="Albert R."/>
            <person name="Binder M."/>
            <person name="Bloem J."/>
            <person name="Labutti K."/>
            <person name="Salamov A."/>
            <person name="Andreopoulos B."/>
            <person name="Baker S."/>
            <person name="Barry K."/>
            <person name="Bills G."/>
            <person name="Bluhm B."/>
            <person name="Cannon C."/>
            <person name="Castanera R."/>
            <person name="Culley D."/>
            <person name="Daum C."/>
            <person name="Ezra D."/>
            <person name="Gonzalez J."/>
            <person name="Henrissat B."/>
            <person name="Kuo A."/>
            <person name="Liang C."/>
            <person name="Lipzen A."/>
            <person name="Lutzoni F."/>
            <person name="Magnuson J."/>
            <person name="Mondo S."/>
            <person name="Nolan M."/>
            <person name="Ohm R."/>
            <person name="Pangilinan J."/>
            <person name="Park H.-J."/>
            <person name="Ramirez L."/>
            <person name="Alfaro M."/>
            <person name="Sun H."/>
            <person name="Tritt A."/>
            <person name="Yoshinaga Y."/>
            <person name="Zwiers L.-H."/>
            <person name="Turgeon B."/>
            <person name="Goodwin S."/>
            <person name="Spatafora J."/>
            <person name="Crous P."/>
            <person name="Grigoriev I."/>
        </authorList>
    </citation>
    <scope>NUCLEOTIDE SEQUENCE</scope>
    <source>
        <strain evidence="1">CBS 525.71</strain>
    </source>
</reference>
<accession>A0ACB6RQN0</accession>
<comment type="caution">
    <text evidence="1">The sequence shown here is derived from an EMBL/GenBank/DDBJ whole genome shotgun (WGS) entry which is preliminary data.</text>
</comment>
<dbReference type="EMBL" id="MU006731">
    <property type="protein sequence ID" value="KAF2624275.1"/>
    <property type="molecule type" value="Genomic_DNA"/>
</dbReference>
<gene>
    <name evidence="1" type="ORF">BU25DRAFT_413536</name>
</gene>
<sequence>MSAWEPIDTFCVLFYLFDCFGAHPILQAVQLQQVREEYNLESSCNGDIFKSLYCLCCSLMQAEKEVQRRSGTGFGRMV</sequence>
<protein>
    <submittedName>
        <fullName evidence="1">Uncharacterized protein</fullName>
    </submittedName>
</protein>
<evidence type="ECO:0000313" key="1">
    <source>
        <dbReference type="EMBL" id="KAF2624275.1"/>
    </source>
</evidence>
<evidence type="ECO:0000313" key="2">
    <source>
        <dbReference type="Proteomes" id="UP000799754"/>
    </source>
</evidence>
<name>A0ACB6RQN0_9PLEO</name>
<dbReference type="Proteomes" id="UP000799754">
    <property type="component" value="Unassembled WGS sequence"/>
</dbReference>
<keyword evidence="2" id="KW-1185">Reference proteome</keyword>
<organism evidence="1 2">
    <name type="scientific">Macroventuria anomochaeta</name>
    <dbReference type="NCBI Taxonomy" id="301207"/>
    <lineage>
        <taxon>Eukaryota</taxon>
        <taxon>Fungi</taxon>
        <taxon>Dikarya</taxon>
        <taxon>Ascomycota</taxon>
        <taxon>Pezizomycotina</taxon>
        <taxon>Dothideomycetes</taxon>
        <taxon>Pleosporomycetidae</taxon>
        <taxon>Pleosporales</taxon>
        <taxon>Pleosporineae</taxon>
        <taxon>Didymellaceae</taxon>
        <taxon>Macroventuria</taxon>
    </lineage>
</organism>
<proteinExistence type="predicted"/>